<dbReference type="EMBL" id="BTGU01006628">
    <property type="protein sequence ID" value="GMN21810.1"/>
    <property type="molecule type" value="Genomic_DNA"/>
</dbReference>
<evidence type="ECO:0000313" key="6">
    <source>
        <dbReference type="Proteomes" id="UP001187192"/>
    </source>
</evidence>
<name>A0AA87Z0W7_FICCA</name>
<feature type="region of interest" description="Disordered" evidence="1">
    <location>
        <begin position="1"/>
        <end position="26"/>
    </location>
</feature>
<dbReference type="EMBL" id="BTGU01006629">
    <property type="protein sequence ID" value="GMN21817.1"/>
    <property type="molecule type" value="Genomic_DNA"/>
</dbReference>
<dbReference type="EMBL" id="BTGU01006632">
    <property type="protein sequence ID" value="GMN21847.1"/>
    <property type="molecule type" value="Genomic_DNA"/>
</dbReference>
<evidence type="ECO:0000256" key="1">
    <source>
        <dbReference type="SAM" id="MobiDB-lite"/>
    </source>
</evidence>
<proteinExistence type="predicted"/>
<keyword evidence="6" id="KW-1185">Reference proteome</keyword>
<evidence type="ECO:0000313" key="3">
    <source>
        <dbReference type="EMBL" id="GMN21817.1"/>
    </source>
</evidence>
<gene>
    <name evidence="2" type="ORF">TIFTF001_048931</name>
    <name evidence="3" type="ORF">TIFTF001_048933</name>
    <name evidence="4" type="ORF">TIFTF001_048936</name>
    <name evidence="5" type="ORF">TIFTF001_048937</name>
</gene>
<comment type="caution">
    <text evidence="2">The sequence shown here is derived from an EMBL/GenBank/DDBJ whole genome shotgun (WGS) entry which is preliminary data.</text>
</comment>
<protein>
    <submittedName>
        <fullName evidence="2">Uncharacterized protein</fullName>
    </submittedName>
</protein>
<sequence length="99" mass="10443">MKVEVQGFGLGSGEKEPPVAGSLTGGRDQRYEVAIGTLEAGEGGGTSWLGIGQKRNSDSWISYARTSIRAKRQRGTSLELVETAHEGGTVVVLLELVVV</sequence>
<dbReference type="Proteomes" id="UP001187192">
    <property type="component" value="Unassembled WGS sequence"/>
</dbReference>
<evidence type="ECO:0000313" key="5">
    <source>
        <dbReference type="EMBL" id="GMN21847.1"/>
    </source>
</evidence>
<accession>A0AA87Z0W7</accession>
<evidence type="ECO:0000313" key="4">
    <source>
        <dbReference type="EMBL" id="GMN21838.1"/>
    </source>
</evidence>
<evidence type="ECO:0000313" key="2">
    <source>
        <dbReference type="EMBL" id="GMN21810.1"/>
    </source>
</evidence>
<reference evidence="2" key="1">
    <citation type="submission" date="2023-07" db="EMBL/GenBank/DDBJ databases">
        <title>draft genome sequence of fig (Ficus carica).</title>
        <authorList>
            <person name="Takahashi T."/>
            <person name="Nishimura K."/>
        </authorList>
    </citation>
    <scope>NUCLEOTIDE SEQUENCE</scope>
</reference>
<dbReference type="EMBL" id="BTGU01006631">
    <property type="protein sequence ID" value="GMN21838.1"/>
    <property type="molecule type" value="Genomic_DNA"/>
</dbReference>
<organism evidence="2 6">
    <name type="scientific">Ficus carica</name>
    <name type="common">Common fig</name>
    <dbReference type="NCBI Taxonomy" id="3494"/>
    <lineage>
        <taxon>Eukaryota</taxon>
        <taxon>Viridiplantae</taxon>
        <taxon>Streptophyta</taxon>
        <taxon>Embryophyta</taxon>
        <taxon>Tracheophyta</taxon>
        <taxon>Spermatophyta</taxon>
        <taxon>Magnoliopsida</taxon>
        <taxon>eudicotyledons</taxon>
        <taxon>Gunneridae</taxon>
        <taxon>Pentapetalae</taxon>
        <taxon>rosids</taxon>
        <taxon>fabids</taxon>
        <taxon>Rosales</taxon>
        <taxon>Moraceae</taxon>
        <taxon>Ficeae</taxon>
        <taxon>Ficus</taxon>
    </lineage>
</organism>
<dbReference type="AlphaFoldDB" id="A0AA87Z0W7"/>